<dbReference type="RefSeq" id="XP_006671361.1">
    <property type="nucleotide sequence ID" value="XM_006671298.1"/>
</dbReference>
<dbReference type="PANTHER" id="PTHR46910">
    <property type="entry name" value="TRANSCRIPTION FACTOR PDR1"/>
    <property type="match status" value="1"/>
</dbReference>
<protein>
    <submittedName>
        <fullName evidence="4">Fungal specific transcription factor domain-containing protein</fullName>
    </submittedName>
</protein>
<gene>
    <name evidence="4" type="ORF">CCM_06157</name>
</gene>
<evidence type="ECO:0000259" key="3">
    <source>
        <dbReference type="SMART" id="SM00906"/>
    </source>
</evidence>
<evidence type="ECO:0000256" key="2">
    <source>
        <dbReference type="SAM" id="MobiDB-lite"/>
    </source>
</evidence>
<feature type="compositionally biased region" description="Basic and acidic residues" evidence="2">
    <location>
        <begin position="181"/>
        <end position="201"/>
    </location>
</feature>
<name>G3JJ55_CORMM</name>
<dbReference type="GO" id="GO:0003700">
    <property type="term" value="F:DNA-binding transcription factor activity"/>
    <property type="evidence" value="ECO:0007669"/>
    <property type="project" value="InterPro"/>
</dbReference>
<dbReference type="CDD" id="cd12148">
    <property type="entry name" value="fungal_TF_MHR"/>
    <property type="match status" value="1"/>
</dbReference>
<dbReference type="GO" id="GO:0006351">
    <property type="term" value="P:DNA-templated transcription"/>
    <property type="evidence" value="ECO:0007669"/>
    <property type="project" value="InterPro"/>
</dbReference>
<dbReference type="GO" id="GO:0008270">
    <property type="term" value="F:zinc ion binding"/>
    <property type="evidence" value="ECO:0007669"/>
    <property type="project" value="InterPro"/>
</dbReference>
<reference evidence="4 5" key="1">
    <citation type="journal article" date="2011" name="Genome Biol.">
        <title>Genome sequence of the insect pathogenic fungus Cordyceps militaris, a valued traditional Chinese medicine.</title>
        <authorList>
            <person name="Zheng P."/>
            <person name="Xia Y."/>
            <person name="Xiao G."/>
            <person name="Xiong C."/>
            <person name="Hu X."/>
            <person name="Zhang S."/>
            <person name="Zheng H."/>
            <person name="Huang Y."/>
            <person name="Zhou Y."/>
            <person name="Wang S."/>
            <person name="Zhao G.P."/>
            <person name="Liu X."/>
            <person name="St Leger R.J."/>
            <person name="Wang C."/>
        </authorList>
    </citation>
    <scope>NUCLEOTIDE SEQUENCE [LARGE SCALE GENOMIC DNA]</scope>
    <source>
        <strain evidence="4 5">CM01</strain>
    </source>
</reference>
<dbReference type="eggNOG" id="ENOG502S5RK">
    <property type="taxonomic scope" value="Eukaryota"/>
</dbReference>
<feature type="region of interest" description="Disordered" evidence="2">
    <location>
        <begin position="50"/>
        <end position="104"/>
    </location>
</feature>
<dbReference type="EMBL" id="JH126402">
    <property type="protein sequence ID" value="EGX91997.1"/>
    <property type="molecule type" value="Genomic_DNA"/>
</dbReference>
<organism evidence="4 5">
    <name type="scientific">Cordyceps militaris (strain CM01)</name>
    <name type="common">Caterpillar fungus</name>
    <dbReference type="NCBI Taxonomy" id="983644"/>
    <lineage>
        <taxon>Eukaryota</taxon>
        <taxon>Fungi</taxon>
        <taxon>Dikarya</taxon>
        <taxon>Ascomycota</taxon>
        <taxon>Pezizomycotina</taxon>
        <taxon>Sordariomycetes</taxon>
        <taxon>Hypocreomycetidae</taxon>
        <taxon>Hypocreales</taxon>
        <taxon>Cordycipitaceae</taxon>
        <taxon>Cordyceps</taxon>
    </lineage>
</organism>
<dbReference type="InParanoid" id="G3JJ55"/>
<dbReference type="PANTHER" id="PTHR46910:SF13">
    <property type="entry name" value="SPECIFIC TRANSCRIPTION FACTOR, PUTATIVE (AFU_ORTHOLOGUE AFUA_4G06190)-RELATED"/>
    <property type="match status" value="1"/>
</dbReference>
<dbReference type="VEuPathDB" id="FungiDB:CCM_06157"/>
<feature type="region of interest" description="Disordered" evidence="2">
    <location>
        <begin position="786"/>
        <end position="808"/>
    </location>
</feature>
<dbReference type="KEGG" id="cmt:CCM_06157"/>
<accession>G3JJ55</accession>
<feature type="region of interest" description="Disordered" evidence="2">
    <location>
        <begin position="696"/>
        <end position="719"/>
    </location>
</feature>
<keyword evidence="5" id="KW-1185">Reference proteome</keyword>
<dbReference type="InterPro" id="IPR050987">
    <property type="entry name" value="AtrR-like"/>
</dbReference>
<keyword evidence="1" id="KW-0539">Nucleus</keyword>
<feature type="compositionally biased region" description="Polar residues" evidence="2">
    <location>
        <begin position="215"/>
        <end position="227"/>
    </location>
</feature>
<evidence type="ECO:0000313" key="5">
    <source>
        <dbReference type="Proteomes" id="UP000001610"/>
    </source>
</evidence>
<dbReference type="Proteomes" id="UP000001610">
    <property type="component" value="Unassembled WGS sequence"/>
</dbReference>
<dbReference type="GO" id="GO:0003677">
    <property type="term" value="F:DNA binding"/>
    <property type="evidence" value="ECO:0007669"/>
    <property type="project" value="InterPro"/>
</dbReference>
<feature type="domain" description="Xylanolytic transcriptional activator regulatory" evidence="3">
    <location>
        <begin position="407"/>
        <end position="481"/>
    </location>
</feature>
<feature type="compositionally biased region" description="Polar residues" evidence="2">
    <location>
        <begin position="799"/>
        <end position="808"/>
    </location>
</feature>
<dbReference type="AlphaFoldDB" id="G3JJ55"/>
<dbReference type="HOGENOM" id="CLU_021478_0_0_1"/>
<dbReference type="InterPro" id="IPR007219">
    <property type="entry name" value="XnlR_reg_dom"/>
</dbReference>
<sequence>MGASYCWNLPMLRRITRAAIGRPALVAAGSHYLYTKLAVSLPSHGRIHALPSISRRRRTRSSPPKKNVPRLLHSPAMMQSPPAAASMPSPVSQQPMGSPTLKSRKKRSPYVAIAWYCVCEYLHCSPAQDHARRIKSRIANIVAQQNMQAKKDKMQRRTALQEVSRQRHHVCLWSRDTLPVHRGDLSSNEAHKPPRERDSFRVKKPPSAAPPPPHIQNSAESSAQTRHGSSDYYLRLAEKRLGDLSPGPGRSLFGSGRQQQLMIGSHIMQQLIDHRKTTAGAALGTFAPLDKELWIRIIDIYEEEVALQYPFLDLETLRHRIRASAPPSETNPVPDDQGGIEDIMSLVLSVASSIVDPGTLPVANSFVEGLFSRAMLRTQLGAVNKTDLSIIILASIFFFLNDKEMLAWRAIGNVLRSLHEIIAQNTEDAPNSTTLDQLKDVGEKFYWSVYTLDRRWGFGTGLPFSVHDSDIHRQPHFKDDSLSSTYLRQMIEYSIISADVRRSILQPSSSPTATVTALAATRNLLDFQVTQFSKNIPRRLQFRGLQDKFDPAREKRGEYRLRLVLYLRCNQMRIVIHRKSAMSLGGSGGGPFDTSTTNVLAETSQDTIRVLIALARETDIYHAQQRTFNHFLETALASLLLLLCYAEAEYRVGYLPDVLAAMELVQHLSVHSPVTRALKQKLHRVQHMIKSFRVSNHTSAQHSPRANSAAPEHHHPFTTDVVGTPPTTLPMPLAPVLNDQQTVFPPAAALAEMAMGGGADAGPFTPGVQTNNFQISQMNTPQPYDDGSFTGGGGVPGSMHSQQSASDSTSMMDLVASHDLSDLPNDFFTSQFTDLSDILKDYDNFRF</sequence>
<evidence type="ECO:0000256" key="1">
    <source>
        <dbReference type="ARBA" id="ARBA00023242"/>
    </source>
</evidence>
<dbReference type="GeneID" id="18168172"/>
<proteinExistence type="predicted"/>
<feature type="compositionally biased region" description="Low complexity" evidence="2">
    <location>
        <begin position="74"/>
        <end position="99"/>
    </location>
</feature>
<feature type="region of interest" description="Disordered" evidence="2">
    <location>
        <begin position="181"/>
        <end position="228"/>
    </location>
</feature>
<dbReference type="SMART" id="SM00906">
    <property type="entry name" value="Fungal_trans"/>
    <property type="match status" value="1"/>
</dbReference>
<feature type="compositionally biased region" description="Polar residues" evidence="2">
    <location>
        <begin position="696"/>
        <end position="706"/>
    </location>
</feature>
<evidence type="ECO:0000313" key="4">
    <source>
        <dbReference type="EMBL" id="EGX91997.1"/>
    </source>
</evidence>
<dbReference type="OrthoDB" id="39175at2759"/>